<dbReference type="InterPro" id="IPR014001">
    <property type="entry name" value="Helicase_ATP-bd"/>
</dbReference>
<dbReference type="Proteomes" id="UP001178507">
    <property type="component" value="Unassembled WGS sequence"/>
</dbReference>
<keyword evidence="3" id="KW-0479">Metal-binding</keyword>
<dbReference type="GO" id="GO:0004386">
    <property type="term" value="F:helicase activity"/>
    <property type="evidence" value="ECO:0007669"/>
    <property type="project" value="TreeGrafter"/>
</dbReference>
<evidence type="ECO:0000256" key="2">
    <source>
        <dbReference type="ARBA" id="ARBA00022840"/>
    </source>
</evidence>
<keyword evidence="1" id="KW-0547">Nucleotide-binding</keyword>
<keyword evidence="3" id="KW-0863">Zinc-finger</keyword>
<reference evidence="8" key="1">
    <citation type="submission" date="2023-08" db="EMBL/GenBank/DDBJ databases">
        <authorList>
            <person name="Chen Y."/>
            <person name="Shah S."/>
            <person name="Dougan E. K."/>
            <person name="Thang M."/>
            <person name="Chan C."/>
        </authorList>
    </citation>
    <scope>NUCLEOTIDE SEQUENCE</scope>
</reference>
<dbReference type="GO" id="GO:0005524">
    <property type="term" value="F:ATP binding"/>
    <property type="evidence" value="ECO:0007669"/>
    <property type="project" value="UniProtKB-KW"/>
</dbReference>
<dbReference type="GO" id="GO:0008270">
    <property type="term" value="F:zinc ion binding"/>
    <property type="evidence" value="ECO:0007669"/>
    <property type="project" value="UniProtKB-KW"/>
</dbReference>
<dbReference type="CDD" id="cd18791">
    <property type="entry name" value="SF2_C_RHA"/>
    <property type="match status" value="1"/>
</dbReference>
<dbReference type="Gene3D" id="3.40.50.300">
    <property type="entry name" value="P-loop containing nucleotide triphosphate hydrolases"/>
    <property type="match status" value="2"/>
</dbReference>
<dbReference type="AlphaFoldDB" id="A0AA36JJT5"/>
<dbReference type="InterPro" id="IPR011545">
    <property type="entry name" value="DEAD/DEAH_box_helicase_dom"/>
</dbReference>
<dbReference type="InterPro" id="IPR001650">
    <property type="entry name" value="Helicase_C-like"/>
</dbReference>
<sequence length="876" mass="97326">MQEEQLEALQAEEQKNLCFEWERTGRCRRNGCRFDHPAPKPEDAKEVEAKESQWGNGWSWGDGWAEGSWSSAPLGAVHGHTSRAELEKGRREKKEAWAQEKNKRQAMQDMKRLANMDARVVLARRMRELISKALNLGAEYAEAKGEVEDVTDLEAAALAQLRAWGFKASAADAALLAARDAGGFGDEAADEAAERLRVWLCLHLPEHELPEAFAAGKGQFEVKAGRGAAPGAAEVAATAPETAAAARRREFFGWVREALDAAMEDESAAEAMFASVEVVLEDDPGRTEEEEQEALDSALELMSAEGVQEPTLEEMRTRWGALRALAAAEASAVAEEAEAEAEASDGSEALGDHEEPEVVAEVEAPRPKPKGGTWFGWKADAAPKEVAAWKASGKGQKMQKAREALPAFKVKEELRQLLSSNQVLLIHGETGSGKTTQVGQYLLDSDTATPPRVVVTQPRRFAAVSVARRVAEERGEVVGENSVGYMVRGDTKMRYDRCQLLFCTLGVLLRRLIAQGEEEMFRTQDMTHLVLDEVHERSLDMDFVLTLLHHILPKRPKLKVLLMSATMDVQSLARLFSQKPPVLKIPGRTFPVEVMHLEEVEDLLGSTYQWSASAGKGWEGSEANERGDRKRDARPGPMDYALLADFILTLADGGQAKPWPEGAILVFMPGAGEISRLISTLERKGGRNVKALPLHGSLSGEQQRRCFEVYPASGPRKVIVSTNVAETSVTLPDVTIVVDTCRERRLTRDHDHTSLAPALLERFCAKDSLQQRRGRAGRVQKGVCFRPRSCRRPRRRRSKLCPWRRWFSRCRRRASLPRPSSGTRLRPPRHRWWPKRAMSCGAWAHSPSVTAKTRSPLWAVTWQRCPATCGWGGWWC</sequence>
<comment type="caution">
    <text evidence="8">The sequence shown here is derived from an EMBL/GenBank/DDBJ whole genome shotgun (WGS) entry which is preliminary data.</text>
</comment>
<evidence type="ECO:0000313" key="9">
    <source>
        <dbReference type="Proteomes" id="UP001178507"/>
    </source>
</evidence>
<evidence type="ECO:0000259" key="6">
    <source>
        <dbReference type="PROSITE" id="PS51192"/>
    </source>
</evidence>
<dbReference type="GO" id="GO:0003723">
    <property type="term" value="F:RNA binding"/>
    <property type="evidence" value="ECO:0007669"/>
    <property type="project" value="TreeGrafter"/>
</dbReference>
<feature type="domain" description="Helicase ATP-binding" evidence="6">
    <location>
        <begin position="415"/>
        <end position="585"/>
    </location>
</feature>
<name>A0AA36JJT5_9DINO</name>
<feature type="compositionally biased region" description="Basic and acidic residues" evidence="4">
    <location>
        <begin position="32"/>
        <end position="51"/>
    </location>
</feature>
<dbReference type="PANTHER" id="PTHR18934:SF267">
    <property type="entry name" value="ATP-DEPENDENT RNA HELICASE YLR419W-RELATED"/>
    <property type="match status" value="1"/>
</dbReference>
<dbReference type="InterPro" id="IPR000571">
    <property type="entry name" value="Znf_CCCH"/>
</dbReference>
<dbReference type="Pfam" id="PF00270">
    <property type="entry name" value="DEAD"/>
    <property type="match status" value="1"/>
</dbReference>
<keyword evidence="9" id="KW-1185">Reference proteome</keyword>
<dbReference type="SMART" id="SM00487">
    <property type="entry name" value="DEXDc"/>
    <property type="match status" value="1"/>
</dbReference>
<evidence type="ECO:0000313" key="8">
    <source>
        <dbReference type="EMBL" id="CAJ1407552.1"/>
    </source>
</evidence>
<proteinExistence type="predicted"/>
<protein>
    <submittedName>
        <fullName evidence="8">Uncharacterized protein</fullName>
    </submittedName>
</protein>
<evidence type="ECO:0000259" key="5">
    <source>
        <dbReference type="PROSITE" id="PS50103"/>
    </source>
</evidence>
<gene>
    <name evidence="8" type="ORF">EVOR1521_LOCUS29209</name>
</gene>
<evidence type="ECO:0000256" key="1">
    <source>
        <dbReference type="ARBA" id="ARBA00022741"/>
    </source>
</evidence>
<feature type="domain" description="Helicase C-terminal" evidence="7">
    <location>
        <begin position="642"/>
        <end position="826"/>
    </location>
</feature>
<dbReference type="PROSITE" id="PS50103">
    <property type="entry name" value="ZF_C3H1"/>
    <property type="match status" value="1"/>
</dbReference>
<dbReference type="CDD" id="cd17917">
    <property type="entry name" value="DEXHc_RHA-like"/>
    <property type="match status" value="1"/>
</dbReference>
<keyword evidence="2" id="KW-0067">ATP-binding</keyword>
<evidence type="ECO:0000256" key="3">
    <source>
        <dbReference type="PROSITE-ProRule" id="PRU00723"/>
    </source>
</evidence>
<feature type="compositionally biased region" description="Basic and acidic residues" evidence="4">
    <location>
        <begin position="82"/>
        <end position="103"/>
    </location>
</feature>
<accession>A0AA36JJT5</accession>
<dbReference type="Pfam" id="PF00271">
    <property type="entry name" value="Helicase_C"/>
    <property type="match status" value="1"/>
</dbReference>
<dbReference type="SMART" id="SM00490">
    <property type="entry name" value="HELICc"/>
    <property type="match status" value="1"/>
</dbReference>
<feature type="region of interest" description="Disordered" evidence="4">
    <location>
        <begin position="335"/>
        <end position="373"/>
    </location>
</feature>
<dbReference type="PROSITE" id="PS51194">
    <property type="entry name" value="HELICASE_CTER"/>
    <property type="match status" value="1"/>
</dbReference>
<dbReference type="SUPFAM" id="SSF52540">
    <property type="entry name" value="P-loop containing nucleoside triphosphate hydrolases"/>
    <property type="match status" value="1"/>
</dbReference>
<feature type="zinc finger region" description="C3H1-type" evidence="3">
    <location>
        <begin position="12"/>
        <end position="39"/>
    </location>
</feature>
<keyword evidence="3" id="KW-0862">Zinc</keyword>
<feature type="region of interest" description="Disordered" evidence="4">
    <location>
        <begin position="75"/>
        <end position="106"/>
    </location>
</feature>
<feature type="compositionally biased region" description="Acidic residues" evidence="4">
    <location>
        <begin position="335"/>
        <end position="345"/>
    </location>
</feature>
<dbReference type="InterPro" id="IPR027417">
    <property type="entry name" value="P-loop_NTPase"/>
</dbReference>
<dbReference type="EMBL" id="CAUJNA010003676">
    <property type="protein sequence ID" value="CAJ1407552.1"/>
    <property type="molecule type" value="Genomic_DNA"/>
</dbReference>
<dbReference type="PANTHER" id="PTHR18934">
    <property type="entry name" value="ATP-DEPENDENT RNA HELICASE"/>
    <property type="match status" value="1"/>
</dbReference>
<evidence type="ECO:0000259" key="7">
    <source>
        <dbReference type="PROSITE" id="PS51194"/>
    </source>
</evidence>
<organism evidence="8 9">
    <name type="scientific">Effrenium voratum</name>
    <dbReference type="NCBI Taxonomy" id="2562239"/>
    <lineage>
        <taxon>Eukaryota</taxon>
        <taxon>Sar</taxon>
        <taxon>Alveolata</taxon>
        <taxon>Dinophyceae</taxon>
        <taxon>Suessiales</taxon>
        <taxon>Symbiodiniaceae</taxon>
        <taxon>Effrenium</taxon>
    </lineage>
</organism>
<feature type="region of interest" description="Disordered" evidence="4">
    <location>
        <begin position="30"/>
        <end position="55"/>
    </location>
</feature>
<feature type="domain" description="C3H1-type" evidence="5">
    <location>
        <begin position="12"/>
        <end position="39"/>
    </location>
</feature>
<evidence type="ECO:0000256" key="4">
    <source>
        <dbReference type="SAM" id="MobiDB-lite"/>
    </source>
</evidence>
<dbReference type="PROSITE" id="PS51192">
    <property type="entry name" value="HELICASE_ATP_BIND_1"/>
    <property type="match status" value="1"/>
</dbReference>